<protein>
    <submittedName>
        <fullName evidence="1">Uncharacterized protein</fullName>
    </submittedName>
</protein>
<dbReference type="EMBL" id="JAAAUY010001264">
    <property type="protein sequence ID" value="KAF9323535.1"/>
    <property type="molecule type" value="Genomic_DNA"/>
</dbReference>
<evidence type="ECO:0000313" key="2">
    <source>
        <dbReference type="Proteomes" id="UP000696485"/>
    </source>
</evidence>
<gene>
    <name evidence="1" type="ORF">BG006_001357</name>
</gene>
<reference evidence="1" key="1">
    <citation type="journal article" date="2020" name="Fungal Divers.">
        <title>Resolving the Mortierellaceae phylogeny through synthesis of multi-gene phylogenetics and phylogenomics.</title>
        <authorList>
            <person name="Vandepol N."/>
            <person name="Liber J."/>
            <person name="Desiro A."/>
            <person name="Na H."/>
            <person name="Kennedy M."/>
            <person name="Barry K."/>
            <person name="Grigoriev I.V."/>
            <person name="Miller A.N."/>
            <person name="O'Donnell K."/>
            <person name="Stajich J.E."/>
            <person name="Bonito G."/>
        </authorList>
    </citation>
    <scope>NUCLEOTIDE SEQUENCE</scope>
    <source>
        <strain evidence="1">NVP1</strain>
    </source>
</reference>
<accession>A0A9P5SAF5</accession>
<evidence type="ECO:0000313" key="1">
    <source>
        <dbReference type="EMBL" id="KAF9323535.1"/>
    </source>
</evidence>
<sequence length="104" mass="10926">MSPIWLCCQINSVADAADKDQGVVGAVYNVILQLGNPIGIAIGNIIANKKNTVSAFGSALLPGYRAVFYAFAAMAVRPDVAQGKDEVVEGKIEIDSVSTLEKTL</sequence>
<keyword evidence="2" id="KW-1185">Reference proteome</keyword>
<dbReference type="Proteomes" id="UP000696485">
    <property type="component" value="Unassembled WGS sequence"/>
</dbReference>
<dbReference type="AlphaFoldDB" id="A0A9P5SAF5"/>
<proteinExistence type="predicted"/>
<comment type="caution">
    <text evidence="1">The sequence shown here is derived from an EMBL/GenBank/DDBJ whole genome shotgun (WGS) entry which is preliminary data.</text>
</comment>
<name>A0A9P5SAF5_9FUNG</name>
<organism evidence="1 2">
    <name type="scientific">Podila minutissima</name>
    <dbReference type="NCBI Taxonomy" id="64525"/>
    <lineage>
        <taxon>Eukaryota</taxon>
        <taxon>Fungi</taxon>
        <taxon>Fungi incertae sedis</taxon>
        <taxon>Mucoromycota</taxon>
        <taxon>Mortierellomycotina</taxon>
        <taxon>Mortierellomycetes</taxon>
        <taxon>Mortierellales</taxon>
        <taxon>Mortierellaceae</taxon>
        <taxon>Podila</taxon>
    </lineage>
</organism>